<dbReference type="SUPFAM" id="SSF161111">
    <property type="entry name" value="Cation efflux protein transmembrane domain-like"/>
    <property type="match status" value="1"/>
</dbReference>
<evidence type="ECO:0000256" key="1">
    <source>
        <dbReference type="ARBA" id="ARBA00004141"/>
    </source>
</evidence>
<dbReference type="GO" id="GO:0005886">
    <property type="term" value="C:plasma membrane"/>
    <property type="evidence" value="ECO:0007669"/>
    <property type="project" value="TreeGrafter"/>
</dbReference>
<dbReference type="GO" id="GO:0015341">
    <property type="term" value="F:zinc efflux antiporter activity"/>
    <property type="evidence" value="ECO:0007669"/>
    <property type="project" value="TreeGrafter"/>
</dbReference>
<comment type="similarity">
    <text evidence="2">Belongs to the cation diffusion facilitator (CDF) transporter (TC 2.A.4) family.</text>
</comment>
<keyword evidence="3" id="KW-0813">Transport</keyword>
<keyword evidence="11" id="KW-1185">Reference proteome</keyword>
<protein>
    <submittedName>
        <fullName evidence="10">Cation diffusion facilitator family transporter</fullName>
    </submittedName>
</protein>
<evidence type="ECO:0000256" key="2">
    <source>
        <dbReference type="ARBA" id="ARBA00008114"/>
    </source>
</evidence>
<dbReference type="EMBL" id="SMAD01000001">
    <property type="protein sequence ID" value="TCS90180.1"/>
    <property type="molecule type" value="Genomic_DNA"/>
</dbReference>
<keyword evidence="4 7" id="KW-0812">Transmembrane</keyword>
<dbReference type="AlphaFoldDB" id="A0A4R3KZX2"/>
<dbReference type="PANTHER" id="PTHR43840">
    <property type="entry name" value="MITOCHONDRIAL METAL TRANSPORTER 1-RELATED"/>
    <property type="match status" value="1"/>
</dbReference>
<dbReference type="InterPro" id="IPR027469">
    <property type="entry name" value="Cation_efflux_TMD_sf"/>
</dbReference>
<dbReference type="Pfam" id="PF01545">
    <property type="entry name" value="Cation_efflux"/>
    <property type="match status" value="1"/>
</dbReference>
<feature type="transmembrane region" description="Helical" evidence="7">
    <location>
        <begin position="82"/>
        <end position="101"/>
    </location>
</feature>
<evidence type="ECO:0000313" key="11">
    <source>
        <dbReference type="Proteomes" id="UP000295807"/>
    </source>
</evidence>
<dbReference type="SUPFAM" id="SSF160240">
    <property type="entry name" value="Cation efflux protein cytoplasmic domain-like"/>
    <property type="match status" value="1"/>
</dbReference>
<evidence type="ECO:0000259" key="8">
    <source>
        <dbReference type="Pfam" id="PF01545"/>
    </source>
</evidence>
<dbReference type="GO" id="GO:0015086">
    <property type="term" value="F:cadmium ion transmembrane transporter activity"/>
    <property type="evidence" value="ECO:0007669"/>
    <property type="project" value="TreeGrafter"/>
</dbReference>
<comment type="subcellular location">
    <subcellularLocation>
        <location evidence="1">Membrane</location>
        <topology evidence="1">Multi-pass membrane protein</topology>
    </subcellularLocation>
</comment>
<dbReference type="InterPro" id="IPR036837">
    <property type="entry name" value="Cation_efflux_CTD_sf"/>
</dbReference>
<proteinExistence type="inferred from homology"/>
<evidence type="ECO:0000256" key="6">
    <source>
        <dbReference type="ARBA" id="ARBA00023136"/>
    </source>
</evidence>
<feature type="transmembrane region" description="Helical" evidence="7">
    <location>
        <begin position="153"/>
        <end position="170"/>
    </location>
</feature>
<evidence type="ECO:0000256" key="4">
    <source>
        <dbReference type="ARBA" id="ARBA00022692"/>
    </source>
</evidence>
<dbReference type="Gene3D" id="1.20.1510.10">
    <property type="entry name" value="Cation efflux protein transmembrane domain"/>
    <property type="match status" value="1"/>
</dbReference>
<organism evidence="10 11">
    <name type="scientific">Anseongella ginsenosidimutans</name>
    <dbReference type="NCBI Taxonomy" id="496056"/>
    <lineage>
        <taxon>Bacteria</taxon>
        <taxon>Pseudomonadati</taxon>
        <taxon>Bacteroidota</taxon>
        <taxon>Sphingobacteriia</taxon>
        <taxon>Sphingobacteriales</taxon>
        <taxon>Sphingobacteriaceae</taxon>
        <taxon>Anseongella</taxon>
    </lineage>
</organism>
<feature type="domain" description="Cation efflux protein transmembrane" evidence="8">
    <location>
        <begin position="14"/>
        <end position="206"/>
    </location>
</feature>
<feature type="transmembrane region" description="Helical" evidence="7">
    <location>
        <begin position="9"/>
        <end position="33"/>
    </location>
</feature>
<evidence type="ECO:0000259" key="9">
    <source>
        <dbReference type="Pfam" id="PF16916"/>
    </source>
</evidence>
<dbReference type="GO" id="GO:0015093">
    <property type="term" value="F:ferrous iron transmembrane transporter activity"/>
    <property type="evidence" value="ECO:0007669"/>
    <property type="project" value="TreeGrafter"/>
</dbReference>
<dbReference type="RefSeq" id="WP_132127634.1">
    <property type="nucleotide sequence ID" value="NZ_CP042432.1"/>
</dbReference>
<dbReference type="InterPro" id="IPR058533">
    <property type="entry name" value="Cation_efflux_TM"/>
</dbReference>
<comment type="caution">
    <text evidence="10">The sequence shown here is derived from an EMBL/GenBank/DDBJ whole genome shotgun (WGS) entry which is preliminary data.</text>
</comment>
<dbReference type="NCBIfam" id="TIGR01297">
    <property type="entry name" value="CDF"/>
    <property type="match status" value="1"/>
</dbReference>
<evidence type="ECO:0000256" key="3">
    <source>
        <dbReference type="ARBA" id="ARBA00022448"/>
    </source>
</evidence>
<dbReference type="OrthoDB" id="9806522at2"/>
<evidence type="ECO:0000256" key="7">
    <source>
        <dbReference type="SAM" id="Phobius"/>
    </source>
</evidence>
<dbReference type="Proteomes" id="UP000295807">
    <property type="component" value="Unassembled WGS sequence"/>
</dbReference>
<reference evidence="10 11" key="1">
    <citation type="submission" date="2019-03" db="EMBL/GenBank/DDBJ databases">
        <title>Genomic Encyclopedia of Type Strains, Phase IV (KMG-IV): sequencing the most valuable type-strain genomes for metagenomic binning, comparative biology and taxonomic classification.</title>
        <authorList>
            <person name="Goeker M."/>
        </authorList>
    </citation>
    <scope>NUCLEOTIDE SEQUENCE [LARGE SCALE GENOMIC DNA]</scope>
    <source>
        <strain evidence="10 11">DSM 21100</strain>
    </source>
</reference>
<dbReference type="InterPro" id="IPR002524">
    <property type="entry name" value="Cation_efflux"/>
</dbReference>
<feature type="transmembrane region" description="Helical" evidence="7">
    <location>
        <begin position="113"/>
        <end position="132"/>
    </location>
</feature>
<feature type="transmembrane region" description="Helical" evidence="7">
    <location>
        <begin position="176"/>
        <end position="198"/>
    </location>
</feature>
<name>A0A4R3KZX2_9SPHI</name>
<feature type="domain" description="Cation efflux protein cytoplasmic" evidence="9">
    <location>
        <begin position="210"/>
        <end position="288"/>
    </location>
</feature>
<dbReference type="Pfam" id="PF16916">
    <property type="entry name" value="ZT_dimer"/>
    <property type="match status" value="1"/>
</dbReference>
<evidence type="ECO:0000256" key="5">
    <source>
        <dbReference type="ARBA" id="ARBA00022989"/>
    </source>
</evidence>
<dbReference type="InterPro" id="IPR050291">
    <property type="entry name" value="CDF_Transporter"/>
</dbReference>
<evidence type="ECO:0000313" key="10">
    <source>
        <dbReference type="EMBL" id="TCS90180.1"/>
    </source>
</evidence>
<gene>
    <name evidence="10" type="ORF">EDD80_101379</name>
</gene>
<keyword evidence="5 7" id="KW-1133">Transmembrane helix</keyword>
<accession>A0A4R3KZX2</accession>
<dbReference type="InterPro" id="IPR027470">
    <property type="entry name" value="Cation_efflux_CTD"/>
</dbReference>
<keyword evidence="6 7" id="KW-0472">Membrane</keyword>
<dbReference type="GO" id="GO:0006882">
    <property type="term" value="P:intracellular zinc ion homeostasis"/>
    <property type="evidence" value="ECO:0007669"/>
    <property type="project" value="TreeGrafter"/>
</dbReference>
<dbReference type="PANTHER" id="PTHR43840:SF15">
    <property type="entry name" value="MITOCHONDRIAL METAL TRANSPORTER 1-RELATED"/>
    <property type="match status" value="1"/>
</dbReference>
<sequence>MENANRQRILWISLSLGMSLLFCVLKFTGWYLTGSRSILTDALESIINVIATAFALYSVYLASKPKDRNHPYGHGKIEFFSAGFEGGLVLIAGVFILIGSIEVIQSPRQLESLNWGVAIITVSLAGNLLMGIKLVRKGKELNSLTLYADGKHLLSDCYSSGVLIAGLLIIRFTEWYLLDSLLSIALALVIIFNGYRLVRKSLSGLMDEADEKILEKIAELLNANRDPRWIDVHNLRVQRYGPDLHIDCHLTMPRELTFEEAHAEIGRFEQLLENSFEGHVEVFVHADPAAHKADMERPWTIRDIVTNKRHG</sequence>
<dbReference type="Gene3D" id="3.30.70.1350">
    <property type="entry name" value="Cation efflux protein, cytoplasmic domain"/>
    <property type="match status" value="1"/>
</dbReference>
<feature type="transmembrane region" description="Helical" evidence="7">
    <location>
        <begin position="45"/>
        <end position="62"/>
    </location>
</feature>